<dbReference type="SUPFAM" id="SSF52540">
    <property type="entry name" value="P-loop containing nucleoside triphosphate hydrolases"/>
    <property type="match status" value="1"/>
</dbReference>
<evidence type="ECO:0000313" key="1">
    <source>
        <dbReference type="EMBL" id="PRY74525.1"/>
    </source>
</evidence>
<reference evidence="1 2" key="1">
    <citation type="submission" date="2018-03" db="EMBL/GenBank/DDBJ databases">
        <title>Genomic Encyclopedia of Archaeal and Bacterial Type Strains, Phase II (KMG-II): from individual species to whole genera.</title>
        <authorList>
            <person name="Goeker M."/>
        </authorList>
    </citation>
    <scope>NUCLEOTIDE SEQUENCE [LARGE SCALE GENOMIC DNA]</scope>
    <source>
        <strain evidence="1 2">DSM 101533</strain>
    </source>
</reference>
<proteinExistence type="predicted"/>
<sequence>MWVSKAWQAEQINPNGFSAYMDPQNLLISKVKDQDDGLAVAEESLRSGAVSLTVIELTKSLSFTAGRRLQLAAETGRSTGLCIIPEGMGNNAAESRWRCSPLFDPQDSTLQRWEIIKNKSGTLSAWDVRWDAETRRVIVV</sequence>
<dbReference type="AlphaFoldDB" id="A0A2T0VTP3"/>
<dbReference type="Proteomes" id="UP000238007">
    <property type="component" value="Unassembled WGS sequence"/>
</dbReference>
<accession>A0A2T0VTP3</accession>
<name>A0A2T0VTP3_9RHOB</name>
<dbReference type="InterPro" id="IPR027417">
    <property type="entry name" value="P-loop_NTPase"/>
</dbReference>
<comment type="caution">
    <text evidence="1">The sequence shown here is derived from an EMBL/GenBank/DDBJ whole genome shotgun (WGS) entry which is preliminary data.</text>
</comment>
<dbReference type="Gene3D" id="3.40.50.300">
    <property type="entry name" value="P-loop containing nucleotide triphosphate hydrolases"/>
    <property type="match status" value="1"/>
</dbReference>
<protein>
    <submittedName>
        <fullName evidence="1">Protein ImuA</fullName>
    </submittedName>
</protein>
<dbReference type="EMBL" id="PVTP01000017">
    <property type="protein sequence ID" value="PRY74525.1"/>
    <property type="molecule type" value="Genomic_DNA"/>
</dbReference>
<evidence type="ECO:0000313" key="2">
    <source>
        <dbReference type="Proteomes" id="UP000238007"/>
    </source>
</evidence>
<dbReference type="RefSeq" id="WP_311135540.1">
    <property type="nucleotide sequence ID" value="NZ_PVTP01000017.1"/>
</dbReference>
<organism evidence="1 2">
    <name type="scientific">Yoonia maritima</name>
    <dbReference type="NCBI Taxonomy" id="1435347"/>
    <lineage>
        <taxon>Bacteria</taxon>
        <taxon>Pseudomonadati</taxon>
        <taxon>Pseudomonadota</taxon>
        <taxon>Alphaproteobacteria</taxon>
        <taxon>Rhodobacterales</taxon>
        <taxon>Paracoccaceae</taxon>
        <taxon>Yoonia</taxon>
    </lineage>
</organism>
<keyword evidence="2" id="KW-1185">Reference proteome</keyword>
<gene>
    <name evidence="1" type="ORF">CLV80_11743</name>
</gene>